<protein>
    <submittedName>
        <fullName evidence="2">Uncharacterized protein</fullName>
    </submittedName>
</protein>
<name>A0A9Q1ES51_SYNKA</name>
<evidence type="ECO:0000313" key="3">
    <source>
        <dbReference type="Proteomes" id="UP001152622"/>
    </source>
</evidence>
<feature type="region of interest" description="Disordered" evidence="1">
    <location>
        <begin position="1"/>
        <end position="31"/>
    </location>
</feature>
<sequence length="66" mass="7639">MPPQARSRFSLRFPRGSAHRAAASGHRKPQQLAGLSDRGVAFNTERVIIFNCPHWILARRMWNIWI</sequence>
<proteinExistence type="predicted"/>
<dbReference type="AlphaFoldDB" id="A0A9Q1ES51"/>
<organism evidence="2 3">
    <name type="scientific">Synaphobranchus kaupii</name>
    <name type="common">Kaup's arrowtooth eel</name>
    <dbReference type="NCBI Taxonomy" id="118154"/>
    <lineage>
        <taxon>Eukaryota</taxon>
        <taxon>Metazoa</taxon>
        <taxon>Chordata</taxon>
        <taxon>Craniata</taxon>
        <taxon>Vertebrata</taxon>
        <taxon>Euteleostomi</taxon>
        <taxon>Actinopterygii</taxon>
        <taxon>Neopterygii</taxon>
        <taxon>Teleostei</taxon>
        <taxon>Anguilliformes</taxon>
        <taxon>Synaphobranchidae</taxon>
        <taxon>Synaphobranchus</taxon>
    </lineage>
</organism>
<dbReference type="Proteomes" id="UP001152622">
    <property type="component" value="Chromosome 13"/>
</dbReference>
<comment type="caution">
    <text evidence="2">The sequence shown here is derived from an EMBL/GenBank/DDBJ whole genome shotgun (WGS) entry which is preliminary data.</text>
</comment>
<dbReference type="EMBL" id="JAINUF010000013">
    <property type="protein sequence ID" value="KAJ8343967.1"/>
    <property type="molecule type" value="Genomic_DNA"/>
</dbReference>
<keyword evidence="3" id="KW-1185">Reference proteome</keyword>
<reference evidence="2" key="1">
    <citation type="journal article" date="2023" name="Science">
        <title>Genome structures resolve the early diversification of teleost fishes.</title>
        <authorList>
            <person name="Parey E."/>
            <person name="Louis A."/>
            <person name="Montfort J."/>
            <person name="Bouchez O."/>
            <person name="Roques C."/>
            <person name="Iampietro C."/>
            <person name="Lluch J."/>
            <person name="Castinel A."/>
            <person name="Donnadieu C."/>
            <person name="Desvignes T."/>
            <person name="Floi Bucao C."/>
            <person name="Jouanno E."/>
            <person name="Wen M."/>
            <person name="Mejri S."/>
            <person name="Dirks R."/>
            <person name="Jansen H."/>
            <person name="Henkel C."/>
            <person name="Chen W.J."/>
            <person name="Zahm M."/>
            <person name="Cabau C."/>
            <person name="Klopp C."/>
            <person name="Thompson A.W."/>
            <person name="Robinson-Rechavi M."/>
            <person name="Braasch I."/>
            <person name="Lecointre G."/>
            <person name="Bobe J."/>
            <person name="Postlethwait J.H."/>
            <person name="Berthelot C."/>
            <person name="Roest Crollius H."/>
            <person name="Guiguen Y."/>
        </authorList>
    </citation>
    <scope>NUCLEOTIDE SEQUENCE</scope>
    <source>
        <strain evidence="2">WJC10195</strain>
    </source>
</reference>
<evidence type="ECO:0000313" key="2">
    <source>
        <dbReference type="EMBL" id="KAJ8343967.1"/>
    </source>
</evidence>
<evidence type="ECO:0000256" key="1">
    <source>
        <dbReference type="SAM" id="MobiDB-lite"/>
    </source>
</evidence>
<accession>A0A9Q1ES51</accession>
<gene>
    <name evidence="2" type="ORF">SKAU_G00312960</name>
</gene>